<accession>A0A1H9NVE1</accession>
<gene>
    <name evidence="1" type="ORF">SAMN04488023_108131</name>
</gene>
<keyword evidence="2" id="KW-1185">Reference proteome</keyword>
<organism evidence="1 2">
    <name type="scientific">Pedobacter rhizosphaerae</name>
    <dbReference type="NCBI Taxonomy" id="390241"/>
    <lineage>
        <taxon>Bacteria</taxon>
        <taxon>Pseudomonadati</taxon>
        <taxon>Bacteroidota</taxon>
        <taxon>Sphingobacteriia</taxon>
        <taxon>Sphingobacteriales</taxon>
        <taxon>Sphingobacteriaceae</taxon>
        <taxon>Pedobacter</taxon>
    </lineage>
</organism>
<dbReference type="AlphaFoldDB" id="A0A1H9NVE1"/>
<reference evidence="2" key="1">
    <citation type="submission" date="2016-10" db="EMBL/GenBank/DDBJ databases">
        <authorList>
            <person name="Varghese N."/>
            <person name="Submissions S."/>
        </authorList>
    </citation>
    <scope>NUCLEOTIDE SEQUENCE [LARGE SCALE GENOMIC DNA]</scope>
    <source>
        <strain evidence="2">DSM 18610</strain>
    </source>
</reference>
<evidence type="ECO:0000313" key="1">
    <source>
        <dbReference type="EMBL" id="SER39645.1"/>
    </source>
</evidence>
<name>A0A1H9NVE1_9SPHI</name>
<proteinExistence type="predicted"/>
<sequence length="57" mass="6090">MRNISNTLTLNDTSDKNYISNITQSISLIFINPLSAVINGILSEIDVAAIIASGILI</sequence>
<dbReference type="Proteomes" id="UP000199572">
    <property type="component" value="Unassembled WGS sequence"/>
</dbReference>
<dbReference type="EMBL" id="FOGG01000008">
    <property type="protein sequence ID" value="SER39645.1"/>
    <property type="molecule type" value="Genomic_DNA"/>
</dbReference>
<protein>
    <submittedName>
        <fullName evidence="1">Uncharacterized protein</fullName>
    </submittedName>
</protein>
<evidence type="ECO:0000313" key="2">
    <source>
        <dbReference type="Proteomes" id="UP000199572"/>
    </source>
</evidence>